<keyword evidence="9" id="KW-0472">Membrane</keyword>
<evidence type="ECO:0000256" key="10">
    <source>
        <dbReference type="ARBA" id="ARBA00023225"/>
    </source>
</evidence>
<name>A0A0P6YGL4_9CHLR</name>
<accession>A0A0P6YGL4</accession>
<comment type="similarity">
    <text evidence="2">Belongs to the FliJ family.</text>
</comment>
<evidence type="ECO:0000313" key="12">
    <source>
        <dbReference type="EMBL" id="KPL84116.1"/>
    </source>
</evidence>
<evidence type="ECO:0000256" key="7">
    <source>
        <dbReference type="ARBA" id="ARBA00022795"/>
    </source>
</evidence>
<dbReference type="InterPro" id="IPR012823">
    <property type="entry name" value="Flagell_FliJ"/>
</dbReference>
<dbReference type="STRING" id="869279.SE15_02765"/>
<evidence type="ECO:0000256" key="5">
    <source>
        <dbReference type="ARBA" id="ARBA00022475"/>
    </source>
</evidence>
<evidence type="ECO:0000256" key="8">
    <source>
        <dbReference type="ARBA" id="ARBA00022927"/>
    </source>
</evidence>
<feature type="coiled-coil region" evidence="11">
    <location>
        <begin position="66"/>
        <end position="132"/>
    </location>
</feature>
<keyword evidence="8" id="KW-0653">Protein transport</keyword>
<evidence type="ECO:0000256" key="6">
    <source>
        <dbReference type="ARBA" id="ARBA00022500"/>
    </source>
</evidence>
<evidence type="ECO:0000256" key="3">
    <source>
        <dbReference type="ARBA" id="ARBA00020392"/>
    </source>
</evidence>
<keyword evidence="5" id="KW-1003">Cell membrane</keyword>
<dbReference type="AlphaFoldDB" id="A0A0P6YGL4"/>
<comment type="subcellular location">
    <subcellularLocation>
        <location evidence="1">Cell membrane</location>
        <topology evidence="1">Peripheral membrane protein</topology>
        <orientation evidence="1">Cytoplasmic side</orientation>
    </subcellularLocation>
</comment>
<dbReference type="RefSeq" id="WP_054520565.1">
    <property type="nucleotide sequence ID" value="NZ_LGKO01000002.1"/>
</dbReference>
<dbReference type="GO" id="GO:0005886">
    <property type="term" value="C:plasma membrane"/>
    <property type="evidence" value="ECO:0007669"/>
    <property type="project" value="UniProtKB-SubCell"/>
</dbReference>
<comment type="caution">
    <text evidence="12">The sequence shown here is derived from an EMBL/GenBank/DDBJ whole genome shotgun (WGS) entry which is preliminary data.</text>
</comment>
<sequence length="149" mass="18049">MPPKFSLQTVLDVRQRRVEALEIELGRLLQEQRKGEELLEQLQGLETFLFARIERQQVGEVDVFALERLHHELMRVQDRIEQAREALEIWRQRVAAKRQELVQARQDVEVLEALREKELARYREEMAQVESRLLDDLYISRAFRRQREW</sequence>
<keyword evidence="6" id="KW-0145">Chemotaxis</keyword>
<evidence type="ECO:0000256" key="4">
    <source>
        <dbReference type="ARBA" id="ARBA00022448"/>
    </source>
</evidence>
<dbReference type="Pfam" id="PF02050">
    <property type="entry name" value="FliJ"/>
    <property type="match status" value="1"/>
</dbReference>
<keyword evidence="7" id="KW-1005">Bacterial flagellum biogenesis</keyword>
<dbReference type="Proteomes" id="UP000050544">
    <property type="component" value="Unassembled WGS sequence"/>
</dbReference>
<dbReference type="EMBL" id="LGKO01000002">
    <property type="protein sequence ID" value="KPL84116.1"/>
    <property type="molecule type" value="Genomic_DNA"/>
</dbReference>
<dbReference type="GO" id="GO:0071973">
    <property type="term" value="P:bacterial-type flagellum-dependent cell motility"/>
    <property type="evidence" value="ECO:0007669"/>
    <property type="project" value="InterPro"/>
</dbReference>
<evidence type="ECO:0000256" key="9">
    <source>
        <dbReference type="ARBA" id="ARBA00023136"/>
    </source>
</evidence>
<dbReference type="GO" id="GO:0044781">
    <property type="term" value="P:bacterial-type flagellum organization"/>
    <property type="evidence" value="ECO:0007669"/>
    <property type="project" value="UniProtKB-KW"/>
</dbReference>
<dbReference type="Gene3D" id="1.10.287.1700">
    <property type="match status" value="1"/>
</dbReference>
<proteinExistence type="inferred from homology"/>
<evidence type="ECO:0000256" key="11">
    <source>
        <dbReference type="SAM" id="Coils"/>
    </source>
</evidence>
<dbReference type="GO" id="GO:0009288">
    <property type="term" value="C:bacterial-type flagellum"/>
    <property type="evidence" value="ECO:0007669"/>
    <property type="project" value="InterPro"/>
</dbReference>
<keyword evidence="4" id="KW-0813">Transport</keyword>
<gene>
    <name evidence="12" type="ORF">SE15_02765</name>
</gene>
<evidence type="ECO:0000256" key="2">
    <source>
        <dbReference type="ARBA" id="ARBA00010004"/>
    </source>
</evidence>
<dbReference type="GO" id="GO:0006935">
    <property type="term" value="P:chemotaxis"/>
    <property type="evidence" value="ECO:0007669"/>
    <property type="project" value="UniProtKB-KW"/>
</dbReference>
<reference evidence="12 13" key="1">
    <citation type="submission" date="2015-07" db="EMBL/GenBank/DDBJ databases">
        <title>Whole genome sequence of Thermanaerothrix daxensis DSM 23592.</title>
        <authorList>
            <person name="Hemp J."/>
            <person name="Ward L.M."/>
            <person name="Pace L.A."/>
            <person name="Fischer W.W."/>
        </authorList>
    </citation>
    <scope>NUCLEOTIDE SEQUENCE [LARGE SCALE GENOMIC DNA]</scope>
    <source>
        <strain evidence="12 13">GNS-1</strain>
    </source>
</reference>
<evidence type="ECO:0000313" key="13">
    <source>
        <dbReference type="Proteomes" id="UP000050544"/>
    </source>
</evidence>
<dbReference type="OrthoDB" id="165715at2"/>
<dbReference type="GO" id="GO:0015031">
    <property type="term" value="P:protein transport"/>
    <property type="evidence" value="ECO:0007669"/>
    <property type="project" value="UniProtKB-KW"/>
</dbReference>
<protein>
    <recommendedName>
        <fullName evidence="3">Flagellar FliJ protein</fullName>
    </recommendedName>
</protein>
<keyword evidence="11" id="KW-0175">Coiled coil</keyword>
<keyword evidence="13" id="KW-1185">Reference proteome</keyword>
<evidence type="ECO:0000256" key="1">
    <source>
        <dbReference type="ARBA" id="ARBA00004413"/>
    </source>
</evidence>
<keyword evidence="10" id="KW-1006">Bacterial flagellum protein export</keyword>
<dbReference type="NCBIfam" id="TIGR02473">
    <property type="entry name" value="flagell_FliJ"/>
    <property type="match status" value="1"/>
</dbReference>
<organism evidence="12 13">
    <name type="scientific">Thermanaerothrix daxensis</name>
    <dbReference type="NCBI Taxonomy" id="869279"/>
    <lineage>
        <taxon>Bacteria</taxon>
        <taxon>Bacillati</taxon>
        <taxon>Chloroflexota</taxon>
        <taxon>Anaerolineae</taxon>
        <taxon>Anaerolineales</taxon>
        <taxon>Anaerolineaceae</taxon>
        <taxon>Thermanaerothrix</taxon>
    </lineage>
</organism>
<dbReference type="InterPro" id="IPR053716">
    <property type="entry name" value="Flag_assembly_chemotaxis_eff"/>
</dbReference>